<keyword evidence="1" id="KW-1133">Transmembrane helix</keyword>
<organism evidence="2 3">
    <name type="scientific">Pseudorhodobacter antarcticus</name>
    <dbReference type="NCBI Taxonomy" id="1077947"/>
    <lineage>
        <taxon>Bacteria</taxon>
        <taxon>Pseudomonadati</taxon>
        <taxon>Pseudomonadota</taxon>
        <taxon>Alphaproteobacteria</taxon>
        <taxon>Rhodobacterales</taxon>
        <taxon>Paracoccaceae</taxon>
        <taxon>Pseudorhodobacter</taxon>
    </lineage>
</organism>
<evidence type="ECO:0000313" key="3">
    <source>
        <dbReference type="Proteomes" id="UP000183002"/>
    </source>
</evidence>
<keyword evidence="1" id="KW-0472">Membrane</keyword>
<name>A0A1H8B3W4_9RHOB</name>
<dbReference type="Proteomes" id="UP000183002">
    <property type="component" value="Unassembled WGS sequence"/>
</dbReference>
<dbReference type="RefSeq" id="WP_050518740.1">
    <property type="nucleotide sequence ID" value="NZ_FOCO01000002.1"/>
</dbReference>
<proteinExistence type="predicted"/>
<sequence>MGSLFALGTVLVIYVSLATLPKGPPAVMGLVLAGGLILLGYLIAPNAGHILTLALVGAGMAAAAQAMRRFIPQRLYLPLLGVLPLLLLSVLLVITGA</sequence>
<feature type="transmembrane region" description="Helical" evidence="1">
    <location>
        <begin position="75"/>
        <end position="94"/>
    </location>
</feature>
<evidence type="ECO:0000256" key="1">
    <source>
        <dbReference type="SAM" id="Phobius"/>
    </source>
</evidence>
<dbReference type="EMBL" id="FOCO01000002">
    <property type="protein sequence ID" value="SEM77591.1"/>
    <property type="molecule type" value="Genomic_DNA"/>
</dbReference>
<reference evidence="2 3" key="1">
    <citation type="submission" date="2016-10" db="EMBL/GenBank/DDBJ databases">
        <authorList>
            <person name="de Groot N.N."/>
        </authorList>
    </citation>
    <scope>NUCLEOTIDE SEQUENCE [LARGE SCALE GENOMIC DNA]</scope>
    <source>
        <strain evidence="2 3">CGMCC 1.10836</strain>
    </source>
</reference>
<dbReference type="AlphaFoldDB" id="A0A1H8B3W4"/>
<evidence type="ECO:0000313" key="2">
    <source>
        <dbReference type="EMBL" id="SEM77591.1"/>
    </source>
</evidence>
<accession>A0A1H8B3W4</accession>
<gene>
    <name evidence="2" type="ORF">SAMN05216227_1002113</name>
</gene>
<protein>
    <submittedName>
        <fullName evidence="2">Uncharacterized protein</fullName>
    </submittedName>
</protein>
<keyword evidence="3" id="KW-1185">Reference proteome</keyword>
<dbReference type="STRING" id="1077947.SAMN05216227_1002113"/>
<keyword evidence="1" id="KW-0812">Transmembrane</keyword>